<dbReference type="InterPro" id="IPR036291">
    <property type="entry name" value="NAD(P)-bd_dom_sf"/>
</dbReference>
<dbReference type="AlphaFoldDB" id="A0A0C3GXP7"/>
<dbReference type="HOGENOM" id="CLU_010194_44_6_1"/>
<evidence type="ECO:0000313" key="5">
    <source>
        <dbReference type="Proteomes" id="UP000054321"/>
    </source>
</evidence>
<keyword evidence="2" id="KW-0521">NADP</keyword>
<protein>
    <submittedName>
        <fullName evidence="4">Uncharacterized protein</fullName>
    </submittedName>
</protein>
<name>A0A0C3GXP7_OIDMZ</name>
<sequence length="332" mass="36529">MVSSVRTAISHTFPPKPKYTDKDIPSLAGKIYIVTGANTGVGKELAQILYSKHAKVYIAARSEEKALKAIESIQLAHPKAAGHGELVFLRLDLADLTTIKASAQEFLSKETKLHVLFNNAGVLTARSGMAKTTQGYELHLGTNNIGTFIFTKLLTPILILTAKIEPPGIVRVVWVSSYGAEMSPKPGGVPIDNLDYKKSQPPALIRYTISKAGNYLHGVEYAKRYKADGVVSVALSPGNLDSDLYREQGAIFGFILRNTLLYPSVFGAYTEIFAGLSPEVTLERSGEWIAPWGRFMKIRPDLLEATKTEEEGGTGLAKRFWEWNEEQIKPYL</sequence>
<dbReference type="Proteomes" id="UP000054321">
    <property type="component" value="Unassembled WGS sequence"/>
</dbReference>
<gene>
    <name evidence="4" type="ORF">OIDMADRAFT_106147</name>
</gene>
<proteinExistence type="inferred from homology"/>
<reference evidence="4 5" key="1">
    <citation type="submission" date="2014-04" db="EMBL/GenBank/DDBJ databases">
        <authorList>
            <consortium name="DOE Joint Genome Institute"/>
            <person name="Kuo A."/>
            <person name="Martino E."/>
            <person name="Perotto S."/>
            <person name="Kohler A."/>
            <person name="Nagy L.G."/>
            <person name="Floudas D."/>
            <person name="Copeland A."/>
            <person name="Barry K.W."/>
            <person name="Cichocki N."/>
            <person name="Veneault-Fourrey C."/>
            <person name="LaButti K."/>
            <person name="Lindquist E.A."/>
            <person name="Lipzen A."/>
            <person name="Lundell T."/>
            <person name="Morin E."/>
            <person name="Murat C."/>
            <person name="Sun H."/>
            <person name="Tunlid A."/>
            <person name="Henrissat B."/>
            <person name="Grigoriev I.V."/>
            <person name="Hibbett D.S."/>
            <person name="Martin F."/>
            <person name="Nordberg H.P."/>
            <person name="Cantor M.N."/>
            <person name="Hua S.X."/>
        </authorList>
    </citation>
    <scope>NUCLEOTIDE SEQUENCE [LARGE SCALE GENOMIC DNA]</scope>
    <source>
        <strain evidence="4 5">Zn</strain>
    </source>
</reference>
<dbReference type="PANTHER" id="PTHR24320:SF236">
    <property type="entry name" value="SHORT-CHAIN DEHYDROGENASE-RELATED"/>
    <property type="match status" value="1"/>
</dbReference>
<comment type="similarity">
    <text evidence="1">Belongs to the short-chain dehydrogenases/reductases (SDR) family.</text>
</comment>
<keyword evidence="5" id="KW-1185">Reference proteome</keyword>
<dbReference type="EMBL" id="KN832885">
    <property type="protein sequence ID" value="KIM96009.1"/>
    <property type="molecule type" value="Genomic_DNA"/>
</dbReference>
<evidence type="ECO:0000256" key="1">
    <source>
        <dbReference type="ARBA" id="ARBA00006484"/>
    </source>
</evidence>
<evidence type="ECO:0000256" key="3">
    <source>
        <dbReference type="ARBA" id="ARBA00023002"/>
    </source>
</evidence>
<dbReference type="GO" id="GO:0016491">
    <property type="term" value="F:oxidoreductase activity"/>
    <property type="evidence" value="ECO:0007669"/>
    <property type="project" value="UniProtKB-KW"/>
</dbReference>
<dbReference type="OrthoDB" id="191139at2759"/>
<evidence type="ECO:0000256" key="2">
    <source>
        <dbReference type="ARBA" id="ARBA00022857"/>
    </source>
</evidence>
<evidence type="ECO:0000313" key="4">
    <source>
        <dbReference type="EMBL" id="KIM96009.1"/>
    </source>
</evidence>
<organism evidence="4 5">
    <name type="scientific">Oidiodendron maius (strain Zn)</name>
    <dbReference type="NCBI Taxonomy" id="913774"/>
    <lineage>
        <taxon>Eukaryota</taxon>
        <taxon>Fungi</taxon>
        <taxon>Dikarya</taxon>
        <taxon>Ascomycota</taxon>
        <taxon>Pezizomycotina</taxon>
        <taxon>Leotiomycetes</taxon>
        <taxon>Leotiomycetes incertae sedis</taxon>
        <taxon>Myxotrichaceae</taxon>
        <taxon>Oidiodendron</taxon>
    </lineage>
</organism>
<accession>A0A0C3GXP7</accession>
<dbReference type="Gene3D" id="3.40.50.720">
    <property type="entry name" value="NAD(P)-binding Rossmann-like Domain"/>
    <property type="match status" value="1"/>
</dbReference>
<keyword evidence="3" id="KW-0560">Oxidoreductase</keyword>
<dbReference type="PANTHER" id="PTHR24320">
    <property type="entry name" value="RETINOL DEHYDROGENASE"/>
    <property type="match status" value="1"/>
</dbReference>
<dbReference type="Pfam" id="PF00106">
    <property type="entry name" value="adh_short"/>
    <property type="match status" value="1"/>
</dbReference>
<dbReference type="InterPro" id="IPR002347">
    <property type="entry name" value="SDR_fam"/>
</dbReference>
<dbReference type="SUPFAM" id="SSF51735">
    <property type="entry name" value="NAD(P)-binding Rossmann-fold domains"/>
    <property type="match status" value="1"/>
</dbReference>
<reference evidence="5" key="2">
    <citation type="submission" date="2015-01" db="EMBL/GenBank/DDBJ databases">
        <title>Evolutionary Origins and Diversification of the Mycorrhizal Mutualists.</title>
        <authorList>
            <consortium name="DOE Joint Genome Institute"/>
            <consortium name="Mycorrhizal Genomics Consortium"/>
            <person name="Kohler A."/>
            <person name="Kuo A."/>
            <person name="Nagy L.G."/>
            <person name="Floudas D."/>
            <person name="Copeland A."/>
            <person name="Barry K.W."/>
            <person name="Cichocki N."/>
            <person name="Veneault-Fourrey C."/>
            <person name="LaButti K."/>
            <person name="Lindquist E.A."/>
            <person name="Lipzen A."/>
            <person name="Lundell T."/>
            <person name="Morin E."/>
            <person name="Murat C."/>
            <person name="Riley R."/>
            <person name="Ohm R."/>
            <person name="Sun H."/>
            <person name="Tunlid A."/>
            <person name="Henrissat B."/>
            <person name="Grigoriev I.V."/>
            <person name="Hibbett D.S."/>
            <person name="Martin F."/>
        </authorList>
    </citation>
    <scope>NUCLEOTIDE SEQUENCE [LARGE SCALE GENOMIC DNA]</scope>
    <source>
        <strain evidence="5">Zn</strain>
    </source>
</reference>
<dbReference type="PRINTS" id="PR00081">
    <property type="entry name" value="GDHRDH"/>
</dbReference>
<dbReference type="STRING" id="913774.A0A0C3GXP7"/>
<dbReference type="InParanoid" id="A0A0C3GXP7"/>